<dbReference type="Pfam" id="PF05853">
    <property type="entry name" value="BKACE"/>
    <property type="match status" value="1"/>
</dbReference>
<dbReference type="InterPro" id="IPR008567">
    <property type="entry name" value="BKACE"/>
</dbReference>
<evidence type="ECO:0000256" key="4">
    <source>
        <dbReference type="ARBA" id="ARBA00022833"/>
    </source>
</evidence>
<dbReference type="GO" id="GO:0043720">
    <property type="term" value="F:3-keto-5-aminohexanoate cleavage activity"/>
    <property type="evidence" value="ECO:0007669"/>
    <property type="project" value="InterPro"/>
</dbReference>
<protein>
    <submittedName>
        <fullName evidence="5">3-keto-5-aminohexanoate cleavage protein</fullName>
    </submittedName>
</protein>
<dbReference type="EMBL" id="JACNJD010000365">
    <property type="protein sequence ID" value="MBC8179273.1"/>
    <property type="molecule type" value="Genomic_DNA"/>
</dbReference>
<dbReference type="AlphaFoldDB" id="A0A8J6TAE3"/>
<dbReference type="GO" id="GO:0046872">
    <property type="term" value="F:metal ion binding"/>
    <property type="evidence" value="ECO:0007669"/>
    <property type="project" value="UniProtKB-KW"/>
</dbReference>
<proteinExistence type="predicted"/>
<dbReference type="PANTHER" id="PTHR37418:SF2">
    <property type="entry name" value="3-KETO-5-AMINOHEXANOATE CLEAVAGE ENZYME"/>
    <property type="match status" value="1"/>
</dbReference>
<organism evidence="5 6">
    <name type="scientific">Candidatus Desulfacyla euxinica</name>
    <dbReference type="NCBI Taxonomy" id="2841693"/>
    <lineage>
        <taxon>Bacteria</taxon>
        <taxon>Deltaproteobacteria</taxon>
        <taxon>Candidatus Desulfacyla</taxon>
    </lineage>
</organism>
<comment type="cofactor">
    <cofactor evidence="1">
        <name>Zn(2+)</name>
        <dbReference type="ChEBI" id="CHEBI:29105"/>
    </cofactor>
</comment>
<dbReference type="PANTHER" id="PTHR37418">
    <property type="entry name" value="3-KETO-5-AMINOHEXANOATE CLEAVAGE ENZYME-RELATED"/>
    <property type="match status" value="1"/>
</dbReference>
<name>A0A8J6TAE3_9DELT</name>
<sequence>MSAKTVITCALTGLLTDPAVHNVPVTPEEMADHAEQAFNAGATIVHCHFRNQGKGLGHLPTWELDTVGNILGAIKDRVPEIMICMSTGVMGSDISAPVACLEKFKPEMAACNAGSLNYLKLRSGGAWAWPPVLFDNPVEKVNQFLEVMTANEIVPEFECFDSGIVRSVGLYKRNGMFEGDPHISCVMGVASGMPAKADWLPLLVEEMIEGTHYQVIAVGRKEIWDLHRKCVELGGNVRTGLEDTFYLPDGEKAKNNGVLVEALADIVREVGREIAGPAEAREILGLRSA</sequence>
<evidence type="ECO:0000313" key="6">
    <source>
        <dbReference type="Proteomes" id="UP000650524"/>
    </source>
</evidence>
<evidence type="ECO:0000256" key="1">
    <source>
        <dbReference type="ARBA" id="ARBA00001947"/>
    </source>
</evidence>
<dbReference type="Gene3D" id="3.20.20.70">
    <property type="entry name" value="Aldolase class I"/>
    <property type="match status" value="1"/>
</dbReference>
<dbReference type="Proteomes" id="UP000650524">
    <property type="component" value="Unassembled WGS sequence"/>
</dbReference>
<evidence type="ECO:0000256" key="3">
    <source>
        <dbReference type="ARBA" id="ARBA00022723"/>
    </source>
</evidence>
<comment type="caution">
    <text evidence="5">The sequence shown here is derived from an EMBL/GenBank/DDBJ whole genome shotgun (WGS) entry which is preliminary data.</text>
</comment>
<accession>A0A8J6TAE3</accession>
<keyword evidence="4" id="KW-0862">Zinc</keyword>
<keyword evidence="2" id="KW-0808">Transferase</keyword>
<evidence type="ECO:0000313" key="5">
    <source>
        <dbReference type="EMBL" id="MBC8179273.1"/>
    </source>
</evidence>
<reference evidence="5 6" key="1">
    <citation type="submission" date="2020-08" db="EMBL/GenBank/DDBJ databases">
        <title>Bridging the membrane lipid divide: bacteria of the FCB group superphylum have the potential to synthesize archaeal ether lipids.</title>
        <authorList>
            <person name="Villanueva L."/>
            <person name="Von Meijenfeldt F.A.B."/>
            <person name="Westbye A.B."/>
            <person name="Yadav S."/>
            <person name="Hopmans E.C."/>
            <person name="Dutilh B.E."/>
            <person name="Sinninghe Damste J.S."/>
        </authorList>
    </citation>
    <scope>NUCLEOTIDE SEQUENCE [LARGE SCALE GENOMIC DNA]</scope>
    <source>
        <strain evidence="5">NIOZ-UU27</strain>
    </source>
</reference>
<gene>
    <name evidence="5" type="ORF">H8E19_17865</name>
</gene>
<keyword evidence="3" id="KW-0479">Metal-binding</keyword>
<evidence type="ECO:0000256" key="2">
    <source>
        <dbReference type="ARBA" id="ARBA00022679"/>
    </source>
</evidence>
<dbReference type="InterPro" id="IPR013785">
    <property type="entry name" value="Aldolase_TIM"/>
</dbReference>